<keyword evidence="2" id="KW-0378">Hydrolase</keyword>
<dbReference type="InterPro" id="IPR003010">
    <property type="entry name" value="C-N_Hydrolase"/>
</dbReference>
<dbReference type="SUPFAM" id="SSF56317">
    <property type="entry name" value="Carbon-nitrogen hydrolase"/>
    <property type="match status" value="1"/>
</dbReference>
<dbReference type="Pfam" id="PF00795">
    <property type="entry name" value="CN_hydrolase"/>
    <property type="match status" value="1"/>
</dbReference>
<keyword evidence="3" id="KW-1185">Reference proteome</keyword>
<evidence type="ECO:0000313" key="2">
    <source>
        <dbReference type="EMBL" id="KXJ86744.1"/>
    </source>
</evidence>
<gene>
    <name evidence="2" type="ORF">Micbo1qcDRAFT_190509</name>
</gene>
<dbReference type="PANTHER" id="PTHR23088">
    <property type="entry name" value="NITRILASE-RELATED"/>
    <property type="match status" value="1"/>
</dbReference>
<dbReference type="GO" id="GO:0016787">
    <property type="term" value="F:hydrolase activity"/>
    <property type="evidence" value="ECO:0007669"/>
    <property type="project" value="UniProtKB-KW"/>
</dbReference>
<dbReference type="AlphaFoldDB" id="A0A136IPA7"/>
<feature type="domain" description="CN hydrolase" evidence="1">
    <location>
        <begin position="1"/>
        <end position="262"/>
    </location>
</feature>
<reference evidence="3" key="1">
    <citation type="submission" date="2016-02" db="EMBL/GenBank/DDBJ databases">
        <title>Draft genome sequence of Microdochium bolleyi, a fungal endophyte of beachgrass.</title>
        <authorList>
            <consortium name="DOE Joint Genome Institute"/>
            <person name="David A.S."/>
            <person name="May G."/>
            <person name="Haridas S."/>
            <person name="Lim J."/>
            <person name="Wang M."/>
            <person name="Labutti K."/>
            <person name="Lipzen A."/>
            <person name="Barry K."/>
            <person name="Grigoriev I.V."/>
        </authorList>
    </citation>
    <scope>NUCLEOTIDE SEQUENCE [LARGE SCALE GENOMIC DNA]</scope>
    <source>
        <strain evidence="3">J235TASD1</strain>
    </source>
</reference>
<dbReference type="Gene3D" id="3.60.110.10">
    <property type="entry name" value="Carbon-nitrogen hydrolase"/>
    <property type="match status" value="1"/>
</dbReference>
<dbReference type="OrthoDB" id="10250282at2759"/>
<dbReference type="FunCoup" id="A0A136IPA7">
    <property type="interactions" value="92"/>
</dbReference>
<organism evidence="2 3">
    <name type="scientific">Microdochium bolleyi</name>
    <dbReference type="NCBI Taxonomy" id="196109"/>
    <lineage>
        <taxon>Eukaryota</taxon>
        <taxon>Fungi</taxon>
        <taxon>Dikarya</taxon>
        <taxon>Ascomycota</taxon>
        <taxon>Pezizomycotina</taxon>
        <taxon>Sordariomycetes</taxon>
        <taxon>Xylariomycetidae</taxon>
        <taxon>Xylariales</taxon>
        <taxon>Microdochiaceae</taxon>
        <taxon>Microdochium</taxon>
    </lineage>
</organism>
<dbReference type="InterPro" id="IPR036526">
    <property type="entry name" value="C-N_Hydrolase_sf"/>
</dbReference>
<proteinExistence type="predicted"/>
<evidence type="ECO:0000259" key="1">
    <source>
        <dbReference type="PROSITE" id="PS50263"/>
    </source>
</evidence>
<sequence length="284" mass="30372">MAKNLEQCKDLAGMAAAAGASILFLPEASDYIATSASESHSLAKPIESSPFVRGLKDAAKQHNLAIHVGIHDSKLFNTTVYINPDGTLNHAGTYNKLHLFDYGTLVESASTQAGSRFTPPFPSPIGLLGSLICFDLRFPEAALHLAKPGPGSPGQAAAAEVILYPSAFTVPTGQAHWEPLLRARAIETQSWVVAAAQVGRHHPYSEGGKRVSYGHSMVVDPWGKVVVELKGVEDVGNAEGEGERLEAVSGAVGELGVFEVDLEHVARVRERMPLVRRTDLYSRS</sequence>
<dbReference type="PROSITE" id="PS50263">
    <property type="entry name" value="CN_HYDROLASE"/>
    <property type="match status" value="1"/>
</dbReference>
<dbReference type="InParanoid" id="A0A136IPA7"/>
<dbReference type="STRING" id="196109.A0A136IPA7"/>
<evidence type="ECO:0000313" key="3">
    <source>
        <dbReference type="Proteomes" id="UP000070501"/>
    </source>
</evidence>
<dbReference type="Proteomes" id="UP000070501">
    <property type="component" value="Unassembled WGS sequence"/>
</dbReference>
<name>A0A136IPA7_9PEZI</name>
<protein>
    <submittedName>
        <fullName evidence="2">Carbon-nitrogen hydrolase</fullName>
    </submittedName>
</protein>
<accession>A0A136IPA7</accession>
<dbReference type="PANTHER" id="PTHR23088:SF27">
    <property type="entry name" value="DEAMINATED GLUTATHIONE AMIDASE"/>
    <property type="match status" value="1"/>
</dbReference>
<dbReference type="EMBL" id="KQ964266">
    <property type="protein sequence ID" value="KXJ86744.1"/>
    <property type="molecule type" value="Genomic_DNA"/>
</dbReference>